<dbReference type="EnsemblBacteria" id="BAC88534">
    <property type="protein sequence ID" value="BAC88534"/>
    <property type="gene ID" value="BAC88534"/>
</dbReference>
<name>Q7NN21_GLOVI</name>
<dbReference type="Gene3D" id="3.40.50.150">
    <property type="entry name" value="Vaccinia Virus protein VP39"/>
    <property type="match status" value="1"/>
</dbReference>
<accession>Q7NN21</accession>
<dbReference type="PhylomeDB" id="Q7NN21"/>
<sequence>MFAARQLWKVAPYIEPPVPRSIWREYHLVYKALRRLARNWQPDFVLDIGASTGIWSDVVHHLFPASRFILVDPLAQDHLKLDRRYADLHPEFEWVHAAISNRVDEQTLLISSNLYGSSLKYVEGKNEHSRRKVKVTTVDVLAKKKQLQGRGLMKIDVQFGEHQVLEGAKNLLSQIDAFIVELTLDPPPNTMPSFIEMLQIIDSLGFVYGDDVGGWRSETGGLLLQKDILFVRPCLRHYA</sequence>
<evidence type="ECO:0000259" key="1">
    <source>
        <dbReference type="Pfam" id="PF05050"/>
    </source>
</evidence>
<dbReference type="HOGENOM" id="CLU_068034_1_0_3"/>
<proteinExistence type="predicted"/>
<reference evidence="2 3" key="1">
    <citation type="journal article" date="2003" name="DNA Res.">
        <title>Complete genome structure of Gloeobacter violaceus PCC 7421, a cyanobacterium that lacks thylakoids.</title>
        <authorList>
            <person name="Nakamura Y."/>
            <person name="Kaneko T."/>
            <person name="Sato S."/>
            <person name="Mimuro M."/>
            <person name="Miyashita H."/>
            <person name="Tsuchiya T."/>
            <person name="Sasamoto S."/>
            <person name="Watanabe A."/>
            <person name="Kawashima K."/>
            <person name="Kishida Y."/>
            <person name="Kiyokawa C."/>
            <person name="Kohara M."/>
            <person name="Matsumoto M."/>
            <person name="Matsuno A."/>
            <person name="Nakazaki N."/>
            <person name="Shimpo S."/>
            <person name="Takeuchi C."/>
            <person name="Yamada M."/>
            <person name="Tabata S."/>
        </authorList>
    </citation>
    <scope>NUCLEOTIDE SEQUENCE [LARGE SCALE GENOMIC DNA]</scope>
    <source>
        <strain evidence="3">ATCC 29082 / PCC 7421</strain>
    </source>
</reference>
<dbReference type="InterPro" id="IPR029063">
    <property type="entry name" value="SAM-dependent_MTases_sf"/>
</dbReference>
<dbReference type="FunFam" id="3.40.50.150:FF:000441">
    <property type="entry name" value="FkbM family methyltransferase"/>
    <property type="match status" value="1"/>
</dbReference>
<dbReference type="GO" id="GO:0008171">
    <property type="term" value="F:O-methyltransferase activity"/>
    <property type="evidence" value="ECO:0000318"/>
    <property type="project" value="GO_Central"/>
</dbReference>
<gene>
    <name evidence="2" type="ordered locus">glr0593</name>
</gene>
<dbReference type="InterPro" id="IPR053188">
    <property type="entry name" value="FkbM_Methyltransferase"/>
</dbReference>
<dbReference type="InParanoid" id="Q7NN21"/>
<dbReference type="NCBIfam" id="TIGR01444">
    <property type="entry name" value="fkbM_fam"/>
    <property type="match status" value="1"/>
</dbReference>
<dbReference type="eggNOG" id="COG2242">
    <property type="taxonomic scope" value="Bacteria"/>
</dbReference>
<protein>
    <submittedName>
        <fullName evidence="2">Glr0593 protein</fullName>
    </submittedName>
</protein>
<dbReference type="PANTHER" id="PTHR36973:SF4">
    <property type="entry name" value="NODULATION PROTEIN"/>
    <property type="match status" value="1"/>
</dbReference>
<feature type="domain" description="Methyltransferase FkbM" evidence="1">
    <location>
        <begin position="47"/>
        <end position="208"/>
    </location>
</feature>
<evidence type="ECO:0000313" key="2">
    <source>
        <dbReference type="EMBL" id="BAC88534.1"/>
    </source>
</evidence>
<evidence type="ECO:0000313" key="3">
    <source>
        <dbReference type="Proteomes" id="UP000000557"/>
    </source>
</evidence>
<dbReference type="AlphaFoldDB" id="Q7NN21"/>
<organism evidence="2 3">
    <name type="scientific">Gloeobacter violaceus (strain ATCC 29082 / PCC 7421)</name>
    <dbReference type="NCBI Taxonomy" id="251221"/>
    <lineage>
        <taxon>Bacteria</taxon>
        <taxon>Bacillati</taxon>
        <taxon>Cyanobacteriota</taxon>
        <taxon>Cyanophyceae</taxon>
        <taxon>Gloeobacterales</taxon>
        <taxon>Gloeobacteraceae</taxon>
        <taxon>Gloeobacter</taxon>
    </lineage>
</organism>
<dbReference type="OrthoDB" id="415462at2"/>
<dbReference type="Pfam" id="PF05050">
    <property type="entry name" value="Methyltransf_21"/>
    <property type="match status" value="1"/>
</dbReference>
<dbReference type="KEGG" id="gvi:glr0593"/>
<keyword evidence="3" id="KW-1185">Reference proteome</keyword>
<reference evidence="2 3" key="2">
    <citation type="journal article" date="2003" name="DNA Res.">
        <title>Complete genome structure of Gloeobacter violaceus PCC 7421, a cyanobacterium that lacks thylakoids (supplement).</title>
        <authorList>
            <person name="Nakamura Y."/>
            <person name="Kaneko T."/>
            <person name="Sato S."/>
            <person name="Mimuro M."/>
            <person name="Miyashita H."/>
            <person name="Tsuchiya T."/>
            <person name="Sasamoto S."/>
            <person name="Watanabe A."/>
            <person name="Kawashima K."/>
            <person name="Kishida Y."/>
            <person name="Kiyokawa C."/>
            <person name="Kohara M."/>
            <person name="Matsumoto M."/>
            <person name="Matsuno A."/>
            <person name="Nakazaki N."/>
            <person name="Shimpo S."/>
            <person name="Takeuchi C."/>
            <person name="Yamada M."/>
            <person name="Tabata S."/>
        </authorList>
    </citation>
    <scope>NUCLEOTIDE SEQUENCE [LARGE SCALE GENOMIC DNA]</scope>
    <source>
        <strain evidence="3">ATCC 29082 / PCC 7421</strain>
    </source>
</reference>
<dbReference type="EMBL" id="BA000045">
    <property type="protein sequence ID" value="BAC88534.1"/>
    <property type="molecule type" value="Genomic_DNA"/>
</dbReference>
<dbReference type="InterPro" id="IPR006342">
    <property type="entry name" value="FkbM_mtfrase"/>
</dbReference>
<dbReference type="STRING" id="251221.gene:10758067"/>
<dbReference type="SUPFAM" id="SSF53335">
    <property type="entry name" value="S-adenosyl-L-methionine-dependent methyltransferases"/>
    <property type="match status" value="1"/>
</dbReference>
<dbReference type="Proteomes" id="UP000000557">
    <property type="component" value="Chromosome"/>
</dbReference>
<dbReference type="PANTHER" id="PTHR36973">
    <property type="entry name" value="SLL1456 PROTEIN-RELATED"/>
    <property type="match status" value="1"/>
</dbReference>